<accession>A0A149UWS9</accession>
<name>A0A149UWS9_9PROT</name>
<dbReference type="CDD" id="cd04084">
    <property type="entry name" value="CBM6_xylanase-like"/>
    <property type="match status" value="1"/>
</dbReference>
<gene>
    <name evidence="5" type="ORF">AD952_05685</name>
</gene>
<evidence type="ECO:0000256" key="3">
    <source>
        <dbReference type="SAM" id="SignalP"/>
    </source>
</evidence>
<dbReference type="Pfam" id="PF13199">
    <property type="entry name" value="Glyco_hydro_66"/>
    <property type="match status" value="1"/>
</dbReference>
<dbReference type="InterPro" id="IPR013780">
    <property type="entry name" value="Glyco_hydro_b"/>
</dbReference>
<sequence>MKKIALSLLCGFIPFYANAASLNGPLIKHVTDDKAFYSAGETAHVFVTLTNGTGSSYTGNVVLGVCSRGTLISSTTAAVTSLATTTSQTLSMSAAVPTLNAHGYQLVVNALTSSDTGTVSCTDTGSTSSSPVDVASGAINVAANAQEDPIEGYVDPQAMQGADYNLIADNLAQYHTNIIQFYDWGYRHDAPYTSDATWENLESVPVTKDETTGLIKAFGKYGVFTQLYTSWNGAYIDWPTKDTNITVGMGVYKNQCGLTNSCTVNDQFVTSSGWSGWGWQTDGSVQENPANGNWMAWISTQYKLAMTGWGFSGVHIDTMGDPNETLYDSHGRELPNLGEFIANFANYTQAKTGVCTDINQVSAWNLQGESVGGQSCNLYIEPHPEFGNYPYYPSANGLIEQIKEWTNRPLITAYYPQQVASGVIGTNNAVNGDNVTVCDPSSKGSSACPANNPGIELLMGQVAVSGASELLLGDYDHLIPGPFFPRATLGIDSDLQEYLADYYNWFVGMRDVLRVGTADLSEFVTITNSSGTTVSSSVGAAGAIYTRVFARAGIAVEVGLTNEIGLSNNRIDDPDGLNKPTAQTNLNVTLAYFGNTTPGTLWYSAPDINHGFPQKLTYTLDSKSGAVSFTIPSLKTNALLVLESGNLTTTTDYSVGPADFIPGATSPEYSNGSGAWGGSFVHGCCGRYAKWPAIDFGTSGIPVIAAIVSSTSGGAVEFHEDRLDGTLLASMNVPSGAYNWTITAPVSDSPTGSHNIYVVFPHGDVTLVSWKP</sequence>
<evidence type="ECO:0000259" key="4">
    <source>
        <dbReference type="PROSITE" id="PS51175"/>
    </source>
</evidence>
<dbReference type="Pfam" id="PF03422">
    <property type="entry name" value="CBM_6"/>
    <property type="match status" value="1"/>
</dbReference>
<reference evidence="5 6" key="1">
    <citation type="submission" date="2015-06" db="EMBL/GenBank/DDBJ databases">
        <title>Improved classification and identification of acetic acid bacteria using matrix-assisted laser desorption/ionization time-of-flight mass spectrometry; Gluconobacter nephelii and Gluconobacter uchimurae are later heterotypic synonyms of Gluconobacter japonicus and Gluconobacter oxydans, respectively.</title>
        <authorList>
            <person name="Li L."/>
            <person name="Cleenwerck I."/>
            <person name="De Vuyst L."/>
            <person name="Vandamme P."/>
        </authorList>
    </citation>
    <scope>NUCLEOTIDE SEQUENCE [LARGE SCALE GENOMIC DNA]</scope>
    <source>
        <strain evidence="5 6">LMG 1608</strain>
    </source>
</reference>
<dbReference type="PROSITE" id="PS51175">
    <property type="entry name" value="CBM6"/>
    <property type="match status" value="1"/>
</dbReference>
<evidence type="ECO:0000313" key="5">
    <source>
        <dbReference type="EMBL" id="KXV72203.1"/>
    </source>
</evidence>
<evidence type="ECO:0000313" key="6">
    <source>
        <dbReference type="Proteomes" id="UP000075312"/>
    </source>
</evidence>
<keyword evidence="2 3" id="KW-0732">Signal</keyword>
<organism evidence="5 6">
    <name type="scientific">Acetobacter cerevisiae</name>
    <dbReference type="NCBI Taxonomy" id="178900"/>
    <lineage>
        <taxon>Bacteria</taxon>
        <taxon>Pseudomonadati</taxon>
        <taxon>Pseudomonadota</taxon>
        <taxon>Alphaproteobacteria</taxon>
        <taxon>Acetobacterales</taxon>
        <taxon>Acetobacteraceae</taxon>
        <taxon>Acetobacter</taxon>
    </lineage>
</organism>
<feature type="chain" id="PRO_5007556723" description="CBM6 domain-containing protein" evidence="3">
    <location>
        <begin position="20"/>
        <end position="772"/>
    </location>
</feature>
<dbReference type="RefSeq" id="WP_062141787.1">
    <property type="nucleotide sequence ID" value="NZ_LHZY01000009.1"/>
</dbReference>
<dbReference type="SUPFAM" id="SSF49785">
    <property type="entry name" value="Galactose-binding domain-like"/>
    <property type="match status" value="1"/>
</dbReference>
<dbReference type="InterPro" id="IPR013783">
    <property type="entry name" value="Ig-like_fold"/>
</dbReference>
<protein>
    <recommendedName>
        <fullName evidence="4">CBM6 domain-containing protein</fullName>
    </recommendedName>
</protein>
<dbReference type="Proteomes" id="UP000075312">
    <property type="component" value="Unassembled WGS sequence"/>
</dbReference>
<dbReference type="AlphaFoldDB" id="A0A149UWS9"/>
<evidence type="ECO:0000256" key="2">
    <source>
        <dbReference type="ARBA" id="ARBA00022729"/>
    </source>
</evidence>
<evidence type="ECO:0000256" key="1">
    <source>
        <dbReference type="ARBA" id="ARBA00010837"/>
    </source>
</evidence>
<dbReference type="PATRIC" id="fig|178900.6.peg.2214"/>
<dbReference type="Gene3D" id="2.60.40.10">
    <property type="entry name" value="Immunoglobulins"/>
    <property type="match status" value="1"/>
</dbReference>
<dbReference type="EMBL" id="LHZY01000009">
    <property type="protein sequence ID" value="KXV72203.1"/>
    <property type="molecule type" value="Genomic_DNA"/>
</dbReference>
<feature type="signal peptide" evidence="3">
    <location>
        <begin position="1"/>
        <end position="19"/>
    </location>
</feature>
<dbReference type="GO" id="GO:0030246">
    <property type="term" value="F:carbohydrate binding"/>
    <property type="evidence" value="ECO:0007669"/>
    <property type="project" value="InterPro"/>
</dbReference>
<feature type="domain" description="CBM6" evidence="4">
    <location>
        <begin position="649"/>
        <end position="772"/>
    </location>
</feature>
<dbReference type="Gene3D" id="3.20.20.80">
    <property type="entry name" value="Glycosidases"/>
    <property type="match status" value="1"/>
</dbReference>
<dbReference type="InterPro" id="IPR008979">
    <property type="entry name" value="Galactose-bd-like_sf"/>
</dbReference>
<dbReference type="Gene3D" id="2.60.40.1180">
    <property type="entry name" value="Golgi alpha-mannosidase II"/>
    <property type="match status" value="1"/>
</dbReference>
<dbReference type="InterPro" id="IPR025092">
    <property type="entry name" value="Glyco_hydro_66"/>
</dbReference>
<comment type="similarity">
    <text evidence="1">Belongs to the glycosyl hydrolase 66 family.</text>
</comment>
<dbReference type="InterPro" id="IPR005084">
    <property type="entry name" value="CBM6"/>
</dbReference>
<dbReference type="Gene3D" id="2.60.120.260">
    <property type="entry name" value="Galactose-binding domain-like"/>
    <property type="match status" value="1"/>
</dbReference>
<comment type="caution">
    <text evidence="5">The sequence shown here is derived from an EMBL/GenBank/DDBJ whole genome shotgun (WGS) entry which is preliminary data.</text>
</comment>
<proteinExistence type="inferred from homology"/>